<reference evidence="9" key="1">
    <citation type="journal article" date="2020" name="Biotechnol. Biofuels">
        <title>New insights from the biogas microbiome by comprehensive genome-resolved metagenomics of nearly 1600 species originating from multiple anaerobic digesters.</title>
        <authorList>
            <person name="Campanaro S."/>
            <person name="Treu L."/>
            <person name="Rodriguez-R L.M."/>
            <person name="Kovalovszki A."/>
            <person name="Ziels R.M."/>
            <person name="Maus I."/>
            <person name="Zhu X."/>
            <person name="Kougias P.G."/>
            <person name="Basile A."/>
            <person name="Luo G."/>
            <person name="Schluter A."/>
            <person name="Konstantinidis K.T."/>
            <person name="Angelidaki I."/>
        </authorList>
    </citation>
    <scope>NUCLEOTIDE SEQUENCE</scope>
    <source>
        <strain evidence="9">AS06rmzACSIP_7</strain>
    </source>
</reference>
<dbReference type="GO" id="GO:0008168">
    <property type="term" value="F:methyltransferase activity"/>
    <property type="evidence" value="ECO:0007669"/>
    <property type="project" value="InterPro"/>
</dbReference>
<dbReference type="PROSITE" id="PS51656">
    <property type="entry name" value="4FE4S"/>
    <property type="match status" value="1"/>
</dbReference>
<organism evidence="9 10">
    <name type="scientific">Syntrophorhabdus aromaticivorans</name>
    <dbReference type="NCBI Taxonomy" id="328301"/>
    <lineage>
        <taxon>Bacteria</taxon>
        <taxon>Pseudomonadati</taxon>
        <taxon>Thermodesulfobacteriota</taxon>
        <taxon>Syntrophorhabdia</taxon>
        <taxon>Syntrophorhabdales</taxon>
        <taxon>Syntrophorhabdaceae</taxon>
        <taxon>Syntrophorhabdus</taxon>
    </lineage>
</organism>
<feature type="binding site" evidence="6">
    <location>
        <position position="346"/>
    </location>
    <ligand>
        <name>5-methoxybenzimidazolylcob(I)amide</name>
        <dbReference type="ChEBI" id="CHEBI:157765"/>
    </ligand>
</feature>
<dbReference type="NCBIfam" id="NF003195">
    <property type="entry name" value="PRK04165.1"/>
    <property type="match status" value="1"/>
</dbReference>
<evidence type="ECO:0000256" key="4">
    <source>
        <dbReference type="ARBA" id="ARBA00023014"/>
    </source>
</evidence>
<dbReference type="InterPro" id="IPR007202">
    <property type="entry name" value="4Fe-4S_dom"/>
</dbReference>
<evidence type="ECO:0000256" key="6">
    <source>
        <dbReference type="PIRSR" id="PIRSR000376-1"/>
    </source>
</evidence>
<evidence type="ECO:0000256" key="5">
    <source>
        <dbReference type="ARBA" id="ARBA00023285"/>
    </source>
</evidence>
<dbReference type="InterPro" id="IPR011005">
    <property type="entry name" value="Dihydropteroate_synth-like_sf"/>
</dbReference>
<dbReference type="Proteomes" id="UP000777265">
    <property type="component" value="Unassembled WGS sequence"/>
</dbReference>
<dbReference type="PANTHER" id="PTHR36214:SF3">
    <property type="entry name" value="ACETYL-COA DECARBONYLASE_SYNTHASE COMPLEX SUBUNIT GAMMA"/>
    <property type="match status" value="1"/>
</dbReference>
<dbReference type="Gene3D" id="3.40.50.11600">
    <property type="match status" value="1"/>
</dbReference>
<evidence type="ECO:0000313" key="9">
    <source>
        <dbReference type="EMBL" id="NLW33880.1"/>
    </source>
</evidence>
<dbReference type="EMBL" id="JAAYEE010000004">
    <property type="protein sequence ID" value="NLW33880.1"/>
    <property type="molecule type" value="Genomic_DNA"/>
</dbReference>
<evidence type="ECO:0000256" key="3">
    <source>
        <dbReference type="ARBA" id="ARBA00023004"/>
    </source>
</evidence>
<feature type="binding site" evidence="6">
    <location>
        <position position="340"/>
    </location>
    <ligand>
        <name>5-methoxybenzimidazolylcob(I)amide</name>
        <dbReference type="ChEBI" id="CHEBI:157765"/>
    </ligand>
</feature>
<gene>
    <name evidence="9" type="ORF">GXY80_00155</name>
</gene>
<feature type="binding site" evidence="7">
    <location>
        <position position="20"/>
    </location>
    <ligand>
        <name>[4Fe-4S] cluster</name>
        <dbReference type="ChEBI" id="CHEBI:49883"/>
    </ligand>
</feature>
<feature type="binding site" evidence="7">
    <location>
        <position position="17"/>
    </location>
    <ligand>
        <name>[4Fe-4S] cluster</name>
        <dbReference type="ChEBI" id="CHEBI:49883"/>
    </ligand>
</feature>
<dbReference type="GO" id="GO:0005506">
    <property type="term" value="F:iron ion binding"/>
    <property type="evidence" value="ECO:0007669"/>
    <property type="project" value="InterPro"/>
</dbReference>
<feature type="domain" description="4Fe-4S" evidence="8">
    <location>
        <begin position="1"/>
        <end position="59"/>
    </location>
</feature>
<dbReference type="GO" id="GO:0051539">
    <property type="term" value="F:4 iron, 4 sulfur cluster binding"/>
    <property type="evidence" value="ECO:0007669"/>
    <property type="project" value="UniProtKB-KW"/>
</dbReference>
<feature type="binding site" evidence="6">
    <location>
        <position position="434"/>
    </location>
    <ligand>
        <name>5-methoxybenzimidazolylcob(I)amide</name>
        <dbReference type="ChEBI" id="CHEBI:157765"/>
    </ligand>
</feature>
<accession>A0A971M126</accession>
<dbReference type="PANTHER" id="PTHR36214">
    <property type="match status" value="1"/>
</dbReference>
<keyword evidence="2 7" id="KW-0479">Metal-binding</keyword>
<sequence>MALTGIQIFKLLPKTNCKECKYPTCLAFAMALASGKAELDACVYVTPEARAELSDASAPPIRQVTIGTGDYEVKIGGETVMFRHEKTFFNKPGFAVLITDAMGDEEVDGRFHRIGEYRYERIGLILRPELVALKHTGNKERFLALVRRACTEPYSIILMAYDHTVMQEALEIAKVKKPLIYAATKDNYERFGILSKASGCPLAVKGEGMEETAALAEKLTATGLKDLVLDTSTRAVGAGFQEQVGIRRAALMGKYKPLGFPTITFPCEMADTLMKETLIASCFVAKYAGIVVFSDFQGESIFPLLLQRLNIYTDPQRPMTTEQGIYAINNPDRSSPVLVTCNFSLTYFIVSGEIENSRVPGWLCIMDTEGLSVMTAWAAGKFVGDTVGVFLKNSGIAEKVDHKKVIIPGYAAAILGDLEEELPGWEVLVGPREAAHIPAYLKTWK</sequence>
<keyword evidence="5" id="KW-0170">Cobalt</keyword>
<evidence type="ECO:0000256" key="1">
    <source>
        <dbReference type="ARBA" id="ARBA00022485"/>
    </source>
</evidence>
<dbReference type="Pfam" id="PF04060">
    <property type="entry name" value="FeS"/>
    <property type="match status" value="1"/>
</dbReference>
<evidence type="ECO:0000259" key="8">
    <source>
        <dbReference type="PROSITE" id="PS51656"/>
    </source>
</evidence>
<evidence type="ECO:0000256" key="2">
    <source>
        <dbReference type="ARBA" id="ARBA00022723"/>
    </source>
</evidence>
<name>A0A971M126_9BACT</name>
<keyword evidence="1 7" id="KW-0004">4Fe-4S</keyword>
<feature type="binding site" evidence="7">
    <location>
        <position position="42"/>
    </location>
    <ligand>
        <name>[4Fe-4S] cluster</name>
        <dbReference type="ChEBI" id="CHEBI:49883"/>
    </ligand>
</feature>
<evidence type="ECO:0000313" key="10">
    <source>
        <dbReference type="Proteomes" id="UP000777265"/>
    </source>
</evidence>
<protein>
    <submittedName>
        <fullName evidence="9">Acetyl-CoA decarbonylase/synthase complex subunit gamma</fullName>
    </submittedName>
</protein>
<proteinExistence type="predicted"/>
<feature type="binding site" evidence="7">
    <location>
        <position position="25"/>
    </location>
    <ligand>
        <name>[4Fe-4S] cluster</name>
        <dbReference type="ChEBI" id="CHEBI:49883"/>
    </ligand>
</feature>
<keyword evidence="3 7" id="KW-0408">Iron</keyword>
<dbReference type="AlphaFoldDB" id="A0A971M126"/>
<dbReference type="PIRSF" id="PIRSF000376">
    <property type="entry name" value="AcCoA_decarb_gamma"/>
    <property type="match status" value="1"/>
</dbReference>
<dbReference type="GO" id="GO:0046356">
    <property type="term" value="P:acetyl-CoA catabolic process"/>
    <property type="evidence" value="ECO:0007669"/>
    <property type="project" value="InterPro"/>
</dbReference>
<dbReference type="Gene3D" id="3.20.20.20">
    <property type="entry name" value="Dihydropteroate synthase-like"/>
    <property type="match status" value="1"/>
</dbReference>
<dbReference type="InterPro" id="IPR016041">
    <property type="entry name" value="Ac-CoA_synth_d_su_TIM-brl"/>
</dbReference>
<keyword evidence="4 7" id="KW-0411">Iron-sulfur</keyword>
<dbReference type="InterPro" id="IPR016218">
    <property type="entry name" value="AcylCoA_decarb/synth_gsu"/>
</dbReference>
<reference evidence="9" key="2">
    <citation type="submission" date="2020-01" db="EMBL/GenBank/DDBJ databases">
        <authorList>
            <person name="Campanaro S."/>
        </authorList>
    </citation>
    <scope>NUCLEOTIDE SEQUENCE</scope>
    <source>
        <strain evidence="9">AS06rmzACSIP_7</strain>
    </source>
</reference>
<dbReference type="Pfam" id="PF03599">
    <property type="entry name" value="CdhD"/>
    <property type="match status" value="1"/>
</dbReference>
<feature type="binding site" evidence="6">
    <location>
        <begin position="370"/>
        <end position="373"/>
    </location>
    <ligand>
        <name>5-methoxybenzimidazolylcob(I)amide</name>
        <dbReference type="ChEBI" id="CHEBI:157765"/>
    </ligand>
</feature>
<evidence type="ECO:0000256" key="7">
    <source>
        <dbReference type="PIRSR" id="PIRSR000376-2"/>
    </source>
</evidence>
<comment type="caution">
    <text evidence="9">The sequence shown here is derived from an EMBL/GenBank/DDBJ whole genome shotgun (WGS) entry which is preliminary data.</text>
</comment>
<dbReference type="InterPro" id="IPR051069">
    <property type="entry name" value="ACDS_complex_subunit"/>
</dbReference>